<gene>
    <name evidence="2" type="ORF">AMEX_G2611</name>
</gene>
<protein>
    <submittedName>
        <fullName evidence="2">Uncharacterized protein</fullName>
    </submittedName>
</protein>
<comment type="caution">
    <text evidence="2">The sequence shown here is derived from an EMBL/GenBank/DDBJ whole genome shotgun (WGS) entry which is preliminary data.</text>
</comment>
<evidence type="ECO:0000313" key="2">
    <source>
        <dbReference type="EMBL" id="KAG9283803.1"/>
    </source>
</evidence>
<sequence>MSQLGYTNVYILLVWACFIVLAIARLVNASRPDRPFVRELKCLWRPFPDVFQVNRPLNRRERTWHTRCTIQTVWISHAWIVVLKVPDT</sequence>
<evidence type="ECO:0000256" key="1">
    <source>
        <dbReference type="SAM" id="Phobius"/>
    </source>
</evidence>
<dbReference type="AlphaFoldDB" id="A0A8T2MH93"/>
<dbReference type="Proteomes" id="UP000752171">
    <property type="component" value="Unassembled WGS sequence"/>
</dbReference>
<keyword evidence="1" id="KW-0472">Membrane</keyword>
<proteinExistence type="predicted"/>
<keyword evidence="1" id="KW-0812">Transmembrane</keyword>
<feature type="transmembrane region" description="Helical" evidence="1">
    <location>
        <begin position="6"/>
        <end position="28"/>
    </location>
</feature>
<name>A0A8T2MH93_ASTMX</name>
<organism evidence="2 3">
    <name type="scientific">Astyanax mexicanus</name>
    <name type="common">Blind cave fish</name>
    <name type="synonym">Astyanax fasciatus mexicanus</name>
    <dbReference type="NCBI Taxonomy" id="7994"/>
    <lineage>
        <taxon>Eukaryota</taxon>
        <taxon>Metazoa</taxon>
        <taxon>Chordata</taxon>
        <taxon>Craniata</taxon>
        <taxon>Vertebrata</taxon>
        <taxon>Euteleostomi</taxon>
        <taxon>Actinopterygii</taxon>
        <taxon>Neopterygii</taxon>
        <taxon>Teleostei</taxon>
        <taxon>Ostariophysi</taxon>
        <taxon>Characiformes</taxon>
        <taxon>Characoidei</taxon>
        <taxon>Acestrorhamphidae</taxon>
        <taxon>Acestrorhamphinae</taxon>
        <taxon>Astyanax</taxon>
    </lineage>
</organism>
<keyword evidence="1" id="KW-1133">Transmembrane helix</keyword>
<accession>A0A8T2MH93</accession>
<dbReference type="EMBL" id="JAICCE010000001">
    <property type="protein sequence ID" value="KAG9283803.1"/>
    <property type="molecule type" value="Genomic_DNA"/>
</dbReference>
<reference evidence="2 3" key="1">
    <citation type="submission" date="2021-07" db="EMBL/GenBank/DDBJ databases">
        <authorList>
            <person name="Imarazene B."/>
            <person name="Zahm M."/>
            <person name="Klopp C."/>
            <person name="Cabau C."/>
            <person name="Beille S."/>
            <person name="Jouanno E."/>
            <person name="Castinel A."/>
            <person name="Lluch J."/>
            <person name="Gil L."/>
            <person name="Kuchtly C."/>
            <person name="Lopez Roques C."/>
            <person name="Donnadieu C."/>
            <person name="Parrinello H."/>
            <person name="Journot L."/>
            <person name="Du K."/>
            <person name="Schartl M."/>
            <person name="Retaux S."/>
            <person name="Guiguen Y."/>
        </authorList>
    </citation>
    <scope>NUCLEOTIDE SEQUENCE [LARGE SCALE GENOMIC DNA]</scope>
    <source>
        <strain evidence="2">Pach_M1</strain>
        <tissue evidence="2">Testis</tissue>
    </source>
</reference>
<evidence type="ECO:0000313" key="3">
    <source>
        <dbReference type="Proteomes" id="UP000752171"/>
    </source>
</evidence>